<dbReference type="AlphaFoldDB" id="A0A2N6K143"/>
<dbReference type="Pfam" id="PF13561">
    <property type="entry name" value="adh_short_C2"/>
    <property type="match status" value="1"/>
</dbReference>
<dbReference type="EMBL" id="NRQW01000351">
    <property type="protein sequence ID" value="PLZ88202.1"/>
    <property type="molecule type" value="Genomic_DNA"/>
</dbReference>
<dbReference type="SUPFAM" id="SSF51735">
    <property type="entry name" value="NAD(P)-binding Rossmann-fold domains"/>
    <property type="match status" value="1"/>
</dbReference>
<sequence length="246" mass="25929">MPSLAGKIAIVTGASRGIGRAIALKLAEQGASVTVNYAGNAEKPQEVVAEIEKLGSKAIAVQADISKVAEIQKLFDQTIEKFGKVDILVNNAGAIVYKPITEVTEAEFDKIFAVNVKGTYFACQQAAHRMADGGRIINFSSSTTAMMLPTYSAYVGTKGAVEQITRIVAKELGSRGITVNAISPGPTDTELFRQGKTEEQINRLAQASALGGLGEVQDIADVVAFLASDEARWITGQNIRVNGGVA</sequence>
<dbReference type="PRINTS" id="PR00080">
    <property type="entry name" value="SDRFAMILY"/>
</dbReference>
<keyword evidence="5" id="KW-1185">Reference proteome</keyword>
<dbReference type="GO" id="GO:0016614">
    <property type="term" value="F:oxidoreductase activity, acting on CH-OH group of donors"/>
    <property type="evidence" value="ECO:0007669"/>
    <property type="project" value="UniProtKB-ARBA"/>
</dbReference>
<dbReference type="InterPro" id="IPR036291">
    <property type="entry name" value="NAD(P)-bd_dom_sf"/>
</dbReference>
<evidence type="ECO:0000256" key="2">
    <source>
        <dbReference type="ARBA" id="ARBA00023002"/>
    </source>
</evidence>
<organism evidence="4 5">
    <name type="scientific">Fischerella muscicola CCMEE 5323</name>
    <dbReference type="NCBI Taxonomy" id="2019572"/>
    <lineage>
        <taxon>Bacteria</taxon>
        <taxon>Bacillati</taxon>
        <taxon>Cyanobacteriota</taxon>
        <taxon>Cyanophyceae</taxon>
        <taxon>Nostocales</taxon>
        <taxon>Hapalosiphonaceae</taxon>
        <taxon>Fischerella</taxon>
    </lineage>
</organism>
<proteinExistence type="inferred from homology"/>
<comment type="similarity">
    <text evidence="1">Belongs to the short-chain dehydrogenases/reductases (SDR) family.</text>
</comment>
<evidence type="ECO:0000313" key="5">
    <source>
        <dbReference type="Proteomes" id="UP000235036"/>
    </source>
</evidence>
<dbReference type="NCBIfam" id="NF005559">
    <property type="entry name" value="PRK07231.1"/>
    <property type="match status" value="1"/>
</dbReference>
<reference evidence="4 5" key="1">
    <citation type="submission" date="2017-08" db="EMBL/GenBank/DDBJ databases">
        <title>Genomes of Fischerella (Mastigocladus) sp. strains.</title>
        <authorList>
            <person name="Miller S.R."/>
        </authorList>
    </citation>
    <scope>NUCLEOTIDE SEQUENCE [LARGE SCALE GENOMIC DNA]</scope>
    <source>
        <strain evidence="4 5">CCMEE 5323</strain>
    </source>
</reference>
<evidence type="ECO:0000313" key="4">
    <source>
        <dbReference type="EMBL" id="PLZ88202.1"/>
    </source>
</evidence>
<dbReference type="PANTHER" id="PTHR48107:SF7">
    <property type="entry name" value="RE15974P"/>
    <property type="match status" value="1"/>
</dbReference>
<dbReference type="Gene3D" id="3.40.50.720">
    <property type="entry name" value="NAD(P)-binding Rossmann-like Domain"/>
    <property type="match status" value="1"/>
</dbReference>
<dbReference type="Proteomes" id="UP000235036">
    <property type="component" value="Unassembled WGS sequence"/>
</dbReference>
<dbReference type="InterPro" id="IPR020904">
    <property type="entry name" value="Sc_DH/Rdtase_CS"/>
</dbReference>
<dbReference type="RefSeq" id="WP_016865903.1">
    <property type="nucleotide sequence ID" value="NZ_CAWNVR010000455.1"/>
</dbReference>
<gene>
    <name evidence="4" type="ORF">CEN44_15850</name>
</gene>
<protein>
    <submittedName>
        <fullName evidence="4">3-oxoacyl-ACP reductase</fullName>
    </submittedName>
</protein>
<dbReference type="InterPro" id="IPR057326">
    <property type="entry name" value="KR_dom"/>
</dbReference>
<feature type="domain" description="Ketoreductase" evidence="3">
    <location>
        <begin position="7"/>
        <end position="185"/>
    </location>
</feature>
<dbReference type="FunFam" id="3.40.50.720:FF:000084">
    <property type="entry name" value="Short-chain dehydrogenase reductase"/>
    <property type="match status" value="1"/>
</dbReference>
<dbReference type="SMART" id="SM00822">
    <property type="entry name" value="PKS_KR"/>
    <property type="match status" value="1"/>
</dbReference>
<accession>A0A2N6K143</accession>
<dbReference type="PROSITE" id="PS00061">
    <property type="entry name" value="ADH_SHORT"/>
    <property type="match status" value="1"/>
</dbReference>
<keyword evidence="2" id="KW-0560">Oxidoreductase</keyword>
<comment type="caution">
    <text evidence="4">The sequence shown here is derived from an EMBL/GenBank/DDBJ whole genome shotgun (WGS) entry which is preliminary data.</text>
</comment>
<evidence type="ECO:0000256" key="1">
    <source>
        <dbReference type="ARBA" id="ARBA00006484"/>
    </source>
</evidence>
<name>A0A2N6K143_FISMU</name>
<evidence type="ECO:0000259" key="3">
    <source>
        <dbReference type="SMART" id="SM00822"/>
    </source>
</evidence>
<dbReference type="PANTHER" id="PTHR48107">
    <property type="entry name" value="NADPH-DEPENDENT ALDEHYDE REDUCTASE-LIKE PROTEIN, CHLOROPLASTIC-RELATED"/>
    <property type="match status" value="1"/>
</dbReference>
<dbReference type="InterPro" id="IPR002347">
    <property type="entry name" value="SDR_fam"/>
</dbReference>
<dbReference type="PRINTS" id="PR00081">
    <property type="entry name" value="GDHRDH"/>
</dbReference>
<dbReference type="CDD" id="cd05362">
    <property type="entry name" value="THN_reductase-like_SDR_c"/>
    <property type="match status" value="1"/>
</dbReference>